<accession>I4C6Q7</accession>
<feature type="transmembrane region" description="Helical" evidence="2">
    <location>
        <begin position="65"/>
        <end position="88"/>
    </location>
</feature>
<protein>
    <submittedName>
        <fullName evidence="3">Uncharacterized protein</fullName>
    </submittedName>
</protein>
<feature type="transmembrane region" description="Helical" evidence="2">
    <location>
        <begin position="94"/>
        <end position="111"/>
    </location>
</feature>
<organism evidence="3 4">
    <name type="scientific">Desulfomonile tiedjei (strain ATCC 49306 / DSM 6799 / DCB-1)</name>
    <dbReference type="NCBI Taxonomy" id="706587"/>
    <lineage>
        <taxon>Bacteria</taxon>
        <taxon>Pseudomonadati</taxon>
        <taxon>Thermodesulfobacteriota</taxon>
        <taxon>Desulfomonilia</taxon>
        <taxon>Desulfomonilales</taxon>
        <taxon>Desulfomonilaceae</taxon>
        <taxon>Desulfomonile</taxon>
    </lineage>
</organism>
<dbReference type="EMBL" id="CP003360">
    <property type="protein sequence ID" value="AFM25248.1"/>
    <property type="molecule type" value="Genomic_DNA"/>
</dbReference>
<keyword evidence="2" id="KW-1133">Transmembrane helix</keyword>
<feature type="region of interest" description="Disordered" evidence="1">
    <location>
        <begin position="16"/>
        <end position="41"/>
    </location>
</feature>
<dbReference type="KEGG" id="dti:Desti_2568"/>
<dbReference type="STRING" id="706587.Desti_2568"/>
<dbReference type="AlphaFoldDB" id="I4C6Q7"/>
<keyword evidence="2" id="KW-0812">Transmembrane</keyword>
<evidence type="ECO:0000313" key="4">
    <source>
        <dbReference type="Proteomes" id="UP000006055"/>
    </source>
</evidence>
<reference evidence="4" key="1">
    <citation type="submission" date="2012-06" db="EMBL/GenBank/DDBJ databases">
        <title>Complete sequence of chromosome of Desulfomonile tiedjei DSM 6799.</title>
        <authorList>
            <person name="Lucas S."/>
            <person name="Copeland A."/>
            <person name="Lapidus A."/>
            <person name="Glavina del Rio T."/>
            <person name="Dalin E."/>
            <person name="Tice H."/>
            <person name="Bruce D."/>
            <person name="Goodwin L."/>
            <person name="Pitluck S."/>
            <person name="Peters L."/>
            <person name="Ovchinnikova G."/>
            <person name="Zeytun A."/>
            <person name="Lu M."/>
            <person name="Kyrpides N."/>
            <person name="Mavromatis K."/>
            <person name="Ivanova N."/>
            <person name="Brettin T."/>
            <person name="Detter J.C."/>
            <person name="Han C."/>
            <person name="Larimer F."/>
            <person name="Land M."/>
            <person name="Hauser L."/>
            <person name="Markowitz V."/>
            <person name="Cheng J.-F."/>
            <person name="Hugenholtz P."/>
            <person name="Woyke T."/>
            <person name="Wu D."/>
            <person name="Spring S."/>
            <person name="Schroeder M."/>
            <person name="Brambilla E."/>
            <person name="Klenk H.-P."/>
            <person name="Eisen J.A."/>
        </authorList>
    </citation>
    <scope>NUCLEOTIDE SEQUENCE [LARGE SCALE GENOMIC DNA]</scope>
    <source>
        <strain evidence="4">ATCC 49306 / DSM 6799 / DCB-1</strain>
    </source>
</reference>
<name>I4C6Q7_DESTA</name>
<evidence type="ECO:0000256" key="2">
    <source>
        <dbReference type="SAM" id="Phobius"/>
    </source>
</evidence>
<evidence type="ECO:0000313" key="3">
    <source>
        <dbReference type="EMBL" id="AFM25248.1"/>
    </source>
</evidence>
<dbReference type="RefSeq" id="WP_014810390.1">
    <property type="nucleotide sequence ID" value="NC_018025.1"/>
</dbReference>
<keyword evidence="4" id="KW-1185">Reference proteome</keyword>
<dbReference type="HOGENOM" id="CLU_1486798_0_0_7"/>
<keyword evidence="2" id="KW-0472">Membrane</keyword>
<sequence>MEKFDTLDLTRKKRAPEYEKKVREDDTVSTPSRLDVSTQTEQAHMRHLVEDHLEEKARKASRRKWGGRGLIALGCMLLFTSCPLYAFTLIGPETVLTALAMIAGGSALLAWRPRLKDTNEAIIVAAKYGNCLTATRLALELDVTLDRAERIIQELVKSGIAEIDLMHKDSTNSIVYKIRGL</sequence>
<dbReference type="Proteomes" id="UP000006055">
    <property type="component" value="Chromosome"/>
</dbReference>
<evidence type="ECO:0000256" key="1">
    <source>
        <dbReference type="SAM" id="MobiDB-lite"/>
    </source>
</evidence>
<proteinExistence type="predicted"/>
<feature type="compositionally biased region" description="Basic and acidic residues" evidence="1">
    <location>
        <begin position="16"/>
        <end position="26"/>
    </location>
</feature>
<gene>
    <name evidence="3" type="ordered locus">Desti_2568</name>
</gene>
<feature type="compositionally biased region" description="Polar residues" evidence="1">
    <location>
        <begin position="28"/>
        <end position="41"/>
    </location>
</feature>